<evidence type="ECO:0000313" key="7">
    <source>
        <dbReference type="Proteomes" id="UP001331936"/>
    </source>
</evidence>
<dbReference type="PANTHER" id="PTHR46268">
    <property type="entry name" value="STRESS RESPONSE PROTEIN NHAX"/>
    <property type="match status" value="1"/>
</dbReference>
<comment type="caution">
    <text evidence="6">The sequence shown here is derived from an EMBL/GenBank/DDBJ whole genome shotgun (WGS) entry which is preliminary data.</text>
</comment>
<evidence type="ECO:0000259" key="5">
    <source>
        <dbReference type="Pfam" id="PF00582"/>
    </source>
</evidence>
<feature type="region of interest" description="Disordered" evidence="4">
    <location>
        <begin position="1"/>
        <end position="21"/>
    </location>
</feature>
<dbReference type="Gene3D" id="3.40.50.620">
    <property type="entry name" value="HUPs"/>
    <property type="match status" value="2"/>
</dbReference>
<evidence type="ECO:0000313" key="6">
    <source>
        <dbReference type="EMBL" id="MEE2034348.1"/>
    </source>
</evidence>
<dbReference type="PANTHER" id="PTHR46268:SF27">
    <property type="entry name" value="UNIVERSAL STRESS PROTEIN RV2623"/>
    <property type="match status" value="1"/>
</dbReference>
<dbReference type="Pfam" id="PF00582">
    <property type="entry name" value="Usp"/>
    <property type="match status" value="2"/>
</dbReference>
<dbReference type="EMBL" id="JAUZMZ010000139">
    <property type="protein sequence ID" value="MEE2034348.1"/>
    <property type="molecule type" value="Genomic_DNA"/>
</dbReference>
<dbReference type="Proteomes" id="UP001331936">
    <property type="component" value="Unassembled WGS sequence"/>
</dbReference>
<dbReference type="InterPro" id="IPR006016">
    <property type="entry name" value="UspA"/>
</dbReference>
<protein>
    <submittedName>
        <fullName evidence="6">Universal stress protein</fullName>
    </submittedName>
</protein>
<organism evidence="6 7">
    <name type="scientific">Rhodococcus chondri</name>
    <dbReference type="NCBI Taxonomy" id="3065941"/>
    <lineage>
        <taxon>Bacteria</taxon>
        <taxon>Bacillati</taxon>
        <taxon>Actinomycetota</taxon>
        <taxon>Actinomycetes</taxon>
        <taxon>Mycobacteriales</taxon>
        <taxon>Nocardiaceae</taxon>
        <taxon>Rhodococcus</taxon>
    </lineage>
</organism>
<keyword evidence="3" id="KW-0067">ATP-binding</keyword>
<comment type="similarity">
    <text evidence="1">Belongs to the universal stress protein A family.</text>
</comment>
<proteinExistence type="inferred from homology"/>
<sequence length="303" mass="32298">MTTHSGVPHDHNRVTVGVDGSPPSEHAVRWAAATAAGRRLALHIVHATDFAPSEWTSMPFFRPAEIFEWAEEGARVVLSGAEVIARAVAPDLEITTEVAMTGSTKWLVELSREARLLVLGASGTGRLGEAVLASTPVTVAAHARCPVVVVRGEQPADGPDVRPVVVGVDGSPSSVGAIDCAFEEASWRGADLVVVHVWSDVKAGTFEALPLGFDPSAFAESEDALLSEQLAGYRERYPDVTIHRKVYVDGPRSHLRTWSEKAQLLVVGSRGRGGFTGLLLGSTSNALLREAHCPVMVVRPPRI</sequence>
<evidence type="ECO:0000256" key="2">
    <source>
        <dbReference type="ARBA" id="ARBA00022741"/>
    </source>
</evidence>
<keyword evidence="2" id="KW-0547">Nucleotide-binding</keyword>
<dbReference type="SUPFAM" id="SSF52402">
    <property type="entry name" value="Adenine nucleotide alpha hydrolases-like"/>
    <property type="match status" value="2"/>
</dbReference>
<keyword evidence="7" id="KW-1185">Reference proteome</keyword>
<evidence type="ECO:0000256" key="1">
    <source>
        <dbReference type="ARBA" id="ARBA00008791"/>
    </source>
</evidence>
<dbReference type="InterPro" id="IPR006015">
    <property type="entry name" value="Universal_stress_UspA"/>
</dbReference>
<feature type="domain" description="UspA" evidence="5">
    <location>
        <begin position="162"/>
        <end position="299"/>
    </location>
</feature>
<gene>
    <name evidence="6" type="ORF">Q8814_19880</name>
</gene>
<name>A0ABU7JWE4_9NOCA</name>
<dbReference type="InterPro" id="IPR014729">
    <property type="entry name" value="Rossmann-like_a/b/a_fold"/>
</dbReference>
<feature type="domain" description="UspA" evidence="5">
    <location>
        <begin position="12"/>
        <end position="151"/>
    </location>
</feature>
<evidence type="ECO:0000256" key="3">
    <source>
        <dbReference type="ARBA" id="ARBA00022840"/>
    </source>
</evidence>
<reference evidence="6 7" key="1">
    <citation type="submission" date="2023-08" db="EMBL/GenBank/DDBJ databases">
        <authorList>
            <person name="Girao M."/>
            <person name="Carvalho M.F."/>
        </authorList>
    </citation>
    <scope>NUCLEOTIDE SEQUENCE [LARGE SCALE GENOMIC DNA]</scope>
    <source>
        <strain evidence="6 7">CC-R104</strain>
    </source>
</reference>
<accession>A0ABU7JWE4</accession>
<evidence type="ECO:0000256" key="4">
    <source>
        <dbReference type="SAM" id="MobiDB-lite"/>
    </source>
</evidence>
<dbReference type="PRINTS" id="PR01438">
    <property type="entry name" value="UNVRSLSTRESS"/>
</dbReference>